<evidence type="ECO:0000259" key="4">
    <source>
        <dbReference type="Pfam" id="PF01370"/>
    </source>
</evidence>
<comment type="similarity">
    <text evidence="1">Belongs to the NAD(P)-dependent epimerase/dehydratase family.</text>
</comment>
<dbReference type="AlphaFoldDB" id="A0A1G2I5D2"/>
<dbReference type="InterPro" id="IPR020904">
    <property type="entry name" value="Sc_DH/Rdtase_CS"/>
</dbReference>
<reference evidence="5 6" key="1">
    <citation type="journal article" date="2016" name="Nat. Commun.">
        <title>Thousands of microbial genomes shed light on interconnected biogeochemical processes in an aquifer system.</title>
        <authorList>
            <person name="Anantharaman K."/>
            <person name="Brown C.T."/>
            <person name="Hug L.A."/>
            <person name="Sharon I."/>
            <person name="Castelle C.J."/>
            <person name="Probst A.J."/>
            <person name="Thomas B.C."/>
            <person name="Singh A."/>
            <person name="Wilkins M.J."/>
            <person name="Karaoz U."/>
            <person name="Brodie E.L."/>
            <person name="Williams K.H."/>
            <person name="Hubbard S.S."/>
            <person name="Banfield J.F."/>
        </authorList>
    </citation>
    <scope>NUCLEOTIDE SEQUENCE [LARGE SCALE GENOMIC DNA]</scope>
</reference>
<organism evidence="5 6">
    <name type="scientific">Candidatus Staskawiczbacteria bacterium RIFCSPHIGHO2_02_FULL_42_22</name>
    <dbReference type="NCBI Taxonomy" id="1802207"/>
    <lineage>
        <taxon>Bacteria</taxon>
        <taxon>Candidatus Staskawicziibacteriota</taxon>
    </lineage>
</organism>
<name>A0A1G2I5D2_9BACT</name>
<dbReference type="Gene3D" id="3.40.50.720">
    <property type="entry name" value="NAD(P)-binding Rossmann-like Domain"/>
    <property type="match status" value="1"/>
</dbReference>
<sequence length="238" mass="26933">MKKRVLVTGGKGRIGTIISQDLREEFVFKLVDCQSRNEETDALQIHVANDYTELEQACRGMDAIIHLAWNSGENWKSNIVVSENKKMAENVYSAAVKAGVPRVIMASSIHADNFQECLDSTFKLTCDMEPDPLSFYGCTKVYIETLGKMYASRGLEVICVRFGGVSPDDQFRKEDGFEKIWLSRRDCANLIRCCLEAPRVPWNFSLFYGVSNNTARIHDWSNPLGWVPQDDSATKKNM</sequence>
<dbReference type="Pfam" id="PF01370">
    <property type="entry name" value="Epimerase"/>
    <property type="match status" value="1"/>
</dbReference>
<evidence type="ECO:0000256" key="2">
    <source>
        <dbReference type="ARBA" id="ARBA00023002"/>
    </source>
</evidence>
<dbReference type="PANTHER" id="PTHR43103:SF5">
    <property type="entry name" value="4-EPIMERASE, PUTATIVE (AFU_ORTHOLOGUE AFUA_7G00360)-RELATED"/>
    <property type="match status" value="1"/>
</dbReference>
<evidence type="ECO:0000313" key="6">
    <source>
        <dbReference type="Proteomes" id="UP000178820"/>
    </source>
</evidence>
<dbReference type="SUPFAM" id="SSF51735">
    <property type="entry name" value="NAD(P)-binding Rossmann-fold domains"/>
    <property type="match status" value="1"/>
</dbReference>
<dbReference type="GO" id="GO:0016491">
    <property type="term" value="F:oxidoreductase activity"/>
    <property type="evidence" value="ECO:0007669"/>
    <property type="project" value="UniProtKB-KW"/>
</dbReference>
<accession>A0A1G2I5D2</accession>
<proteinExistence type="inferred from homology"/>
<dbReference type="EMBL" id="MHOT01000005">
    <property type="protein sequence ID" value="OGZ69701.1"/>
    <property type="molecule type" value="Genomic_DNA"/>
</dbReference>
<dbReference type="PROSITE" id="PS00061">
    <property type="entry name" value="ADH_SHORT"/>
    <property type="match status" value="1"/>
</dbReference>
<gene>
    <name evidence="5" type="ORF">A3D44_00470</name>
</gene>
<feature type="domain" description="NAD-dependent epimerase/dehydratase" evidence="4">
    <location>
        <begin position="5"/>
        <end position="163"/>
    </location>
</feature>
<dbReference type="STRING" id="1802207.A3D44_00470"/>
<dbReference type="InterPro" id="IPR036291">
    <property type="entry name" value="NAD(P)-bd_dom_sf"/>
</dbReference>
<evidence type="ECO:0000256" key="1">
    <source>
        <dbReference type="ARBA" id="ARBA00007637"/>
    </source>
</evidence>
<protein>
    <recommendedName>
        <fullName evidence="4">NAD-dependent epimerase/dehydratase domain-containing protein</fullName>
    </recommendedName>
</protein>
<evidence type="ECO:0000256" key="3">
    <source>
        <dbReference type="ARBA" id="ARBA00023027"/>
    </source>
</evidence>
<dbReference type="Proteomes" id="UP000178820">
    <property type="component" value="Unassembled WGS sequence"/>
</dbReference>
<evidence type="ECO:0000313" key="5">
    <source>
        <dbReference type="EMBL" id="OGZ69701.1"/>
    </source>
</evidence>
<keyword evidence="2" id="KW-0560">Oxidoreductase</keyword>
<dbReference type="PANTHER" id="PTHR43103">
    <property type="entry name" value="NUCLEOSIDE-DIPHOSPHATE-SUGAR EPIMERASE"/>
    <property type="match status" value="1"/>
</dbReference>
<dbReference type="InterPro" id="IPR001509">
    <property type="entry name" value="Epimerase_deHydtase"/>
</dbReference>
<keyword evidence="3" id="KW-0520">NAD</keyword>
<comment type="caution">
    <text evidence="5">The sequence shown here is derived from an EMBL/GenBank/DDBJ whole genome shotgun (WGS) entry which is preliminary data.</text>
</comment>